<keyword evidence="2" id="KW-1185">Reference proteome</keyword>
<dbReference type="RefSeq" id="WP_080834977.1">
    <property type="nucleotide sequence ID" value="NZ_LT009756.1"/>
</dbReference>
<evidence type="ECO:0000313" key="1">
    <source>
        <dbReference type="EMBL" id="CUX24020.1"/>
    </source>
</evidence>
<reference evidence="1 2" key="1">
    <citation type="submission" date="2016-01" db="EMBL/GenBank/DDBJ databases">
        <authorList>
            <person name="Regsiter A."/>
            <person name="william w."/>
        </authorList>
    </citation>
    <scope>NUCLEOTIDE SEQUENCE [LARGE SCALE GENOMIC DNA]</scope>
    <source>
        <strain evidence="1 2">CFBP 6927</strain>
    </source>
</reference>
<sequence length="121" mass="14196">MSTDLFAYSIETLEVDWETLTPCNDYRAKLATVFCKENERSLRRSRLADLQEFEDFYWEALDAGRRAGSEGRFLVEPHIGFLPETRCMSVYLVWKDDVHGITYFVSPVEMPWLHRGSRHGE</sequence>
<accession>A0ABM9VEQ9</accession>
<dbReference type="EMBL" id="FBWH01000017">
    <property type="protein sequence ID" value="CUX24020.1"/>
    <property type="molecule type" value="Genomic_DNA"/>
</dbReference>
<comment type="caution">
    <text evidence="1">The sequence shown here is derived from an EMBL/GenBank/DDBJ whole genome shotgun (WGS) entry which is preliminary data.</text>
</comment>
<gene>
    <name evidence="1" type="ORF">AGR13a_Cc240015</name>
</gene>
<dbReference type="Proteomes" id="UP000191812">
    <property type="component" value="Unassembled WGS sequence"/>
</dbReference>
<protein>
    <submittedName>
        <fullName evidence="1">Uncharacterized protein</fullName>
    </submittedName>
</protein>
<name>A0ABM9VEQ9_9HYPH</name>
<proteinExistence type="predicted"/>
<organism evidence="1 2">
    <name type="scientific">Agrobacterium genomosp. 13 str. CFBP 6927</name>
    <dbReference type="NCBI Taxonomy" id="1183428"/>
    <lineage>
        <taxon>Bacteria</taxon>
        <taxon>Pseudomonadati</taxon>
        <taxon>Pseudomonadota</taxon>
        <taxon>Alphaproteobacteria</taxon>
        <taxon>Hyphomicrobiales</taxon>
        <taxon>Rhizobiaceae</taxon>
        <taxon>Rhizobium/Agrobacterium group</taxon>
        <taxon>Agrobacterium</taxon>
        <taxon>Agrobacterium tumefaciens complex</taxon>
    </lineage>
</organism>
<evidence type="ECO:0000313" key="2">
    <source>
        <dbReference type="Proteomes" id="UP000191812"/>
    </source>
</evidence>